<proteinExistence type="inferred from homology"/>
<reference evidence="8" key="1">
    <citation type="submission" date="2021-03" db="EMBL/GenBank/DDBJ databases">
        <title>Chromosome level genome of the anhydrobiotic midge Polypedilum vanderplanki.</title>
        <authorList>
            <person name="Yoshida Y."/>
            <person name="Kikawada T."/>
            <person name="Gusev O."/>
        </authorList>
    </citation>
    <scope>NUCLEOTIDE SEQUENCE</scope>
    <source>
        <strain evidence="8">NIAS01</strain>
        <tissue evidence="8">Whole body or cell culture</tissue>
    </source>
</reference>
<dbReference type="InterPro" id="IPR025660">
    <property type="entry name" value="Pept_his_AS"/>
</dbReference>
<dbReference type="GO" id="GO:0008234">
    <property type="term" value="F:cysteine-type peptidase activity"/>
    <property type="evidence" value="ECO:0007669"/>
    <property type="project" value="UniProtKB-KW"/>
</dbReference>
<dbReference type="OrthoDB" id="190265at2759"/>
<dbReference type="InterPro" id="IPR000169">
    <property type="entry name" value="Pept_cys_AS"/>
</dbReference>
<keyword evidence="3" id="KW-0378">Hydrolase</keyword>
<name>A0A9J6BIF4_POLVA</name>
<dbReference type="SMART" id="SM00645">
    <property type="entry name" value="Pept_C1"/>
    <property type="match status" value="1"/>
</dbReference>
<accession>A0A9J6BIF4</accession>
<keyword evidence="5" id="KW-1015">Disulfide bond</keyword>
<dbReference type="SUPFAM" id="SSF54001">
    <property type="entry name" value="Cysteine proteinases"/>
    <property type="match status" value="1"/>
</dbReference>
<dbReference type="InterPro" id="IPR025661">
    <property type="entry name" value="Pept_asp_AS"/>
</dbReference>
<evidence type="ECO:0000256" key="4">
    <source>
        <dbReference type="ARBA" id="ARBA00022807"/>
    </source>
</evidence>
<feature type="signal peptide" evidence="6">
    <location>
        <begin position="1"/>
        <end position="20"/>
    </location>
</feature>
<sequence>MKFKILTIFFTFVLVFSIHAEDDLTEEDVKVIEEFFKSRNFTGRASRNVRTPEIEERVRNRYRKIKKHNERFKKGEEHFEQGLNDFALLSDGEIKNYFGYNPPPFETFDNETLVPIIDPNARSGKAAEPDYWNWAEQGNIVQPVQNQGGCGSCYAFAAAGALEGSMCRYFGKCVKLSEQEMMECTNGCAGGWDTWVYDYTTLYNGATGSSYSYTGAPNSCNPSARVRQVNSIVTSYKILPNDEATIRSYLYRYGPLFTAYFVYNNFNYYKEGIITTQEGEILGGHAVLITGYGTSNGIPYWIVKNSWGTNWGEKGYFRILRGKNLMNIEGWKVSFPWTR</sequence>
<dbReference type="PROSITE" id="PS00639">
    <property type="entry name" value="THIOL_PROTEASE_HIS"/>
    <property type="match status" value="1"/>
</dbReference>
<dbReference type="Proteomes" id="UP001107558">
    <property type="component" value="Chromosome 4"/>
</dbReference>
<protein>
    <recommendedName>
        <fullName evidence="7">Peptidase C1A papain C-terminal domain-containing protein</fullName>
    </recommendedName>
</protein>
<evidence type="ECO:0000259" key="7">
    <source>
        <dbReference type="SMART" id="SM00645"/>
    </source>
</evidence>
<dbReference type="PRINTS" id="PR00705">
    <property type="entry name" value="PAPAIN"/>
</dbReference>
<feature type="chain" id="PRO_5039888949" description="Peptidase C1A papain C-terminal domain-containing protein" evidence="6">
    <location>
        <begin position="21"/>
        <end position="339"/>
    </location>
</feature>
<evidence type="ECO:0000256" key="1">
    <source>
        <dbReference type="ARBA" id="ARBA00008455"/>
    </source>
</evidence>
<dbReference type="InterPro" id="IPR000668">
    <property type="entry name" value="Peptidase_C1A_C"/>
</dbReference>
<keyword evidence="2" id="KW-0645">Protease</keyword>
<keyword evidence="9" id="KW-1185">Reference proteome</keyword>
<gene>
    <name evidence="8" type="ORF">PVAND_017231</name>
</gene>
<dbReference type="InterPro" id="IPR038765">
    <property type="entry name" value="Papain-like_cys_pep_sf"/>
</dbReference>
<comment type="caution">
    <text evidence="8">The sequence shown here is derived from an EMBL/GenBank/DDBJ whole genome shotgun (WGS) entry which is preliminary data.</text>
</comment>
<dbReference type="AlphaFoldDB" id="A0A9J6BIF4"/>
<evidence type="ECO:0000256" key="3">
    <source>
        <dbReference type="ARBA" id="ARBA00022801"/>
    </source>
</evidence>
<evidence type="ECO:0000256" key="2">
    <source>
        <dbReference type="ARBA" id="ARBA00022670"/>
    </source>
</evidence>
<feature type="domain" description="Peptidase C1A papain C-terminal" evidence="7">
    <location>
        <begin position="128"/>
        <end position="337"/>
    </location>
</feature>
<keyword evidence="4" id="KW-0788">Thiol protease</keyword>
<comment type="similarity">
    <text evidence="1">Belongs to the peptidase C1 family.</text>
</comment>
<dbReference type="PANTHER" id="PTHR12411">
    <property type="entry name" value="CYSTEINE PROTEASE FAMILY C1-RELATED"/>
    <property type="match status" value="1"/>
</dbReference>
<dbReference type="Pfam" id="PF00112">
    <property type="entry name" value="Peptidase_C1"/>
    <property type="match status" value="1"/>
</dbReference>
<evidence type="ECO:0000313" key="8">
    <source>
        <dbReference type="EMBL" id="KAG5669343.1"/>
    </source>
</evidence>
<organism evidence="8 9">
    <name type="scientific">Polypedilum vanderplanki</name>
    <name type="common">Sleeping chironomid midge</name>
    <dbReference type="NCBI Taxonomy" id="319348"/>
    <lineage>
        <taxon>Eukaryota</taxon>
        <taxon>Metazoa</taxon>
        <taxon>Ecdysozoa</taxon>
        <taxon>Arthropoda</taxon>
        <taxon>Hexapoda</taxon>
        <taxon>Insecta</taxon>
        <taxon>Pterygota</taxon>
        <taxon>Neoptera</taxon>
        <taxon>Endopterygota</taxon>
        <taxon>Diptera</taxon>
        <taxon>Nematocera</taxon>
        <taxon>Chironomoidea</taxon>
        <taxon>Chironomidae</taxon>
        <taxon>Chironominae</taxon>
        <taxon>Polypedilum</taxon>
        <taxon>Polypedilum</taxon>
    </lineage>
</organism>
<evidence type="ECO:0000313" key="9">
    <source>
        <dbReference type="Proteomes" id="UP001107558"/>
    </source>
</evidence>
<dbReference type="Gene3D" id="3.90.70.10">
    <property type="entry name" value="Cysteine proteinases"/>
    <property type="match status" value="1"/>
</dbReference>
<dbReference type="GO" id="GO:0006508">
    <property type="term" value="P:proteolysis"/>
    <property type="evidence" value="ECO:0007669"/>
    <property type="project" value="UniProtKB-KW"/>
</dbReference>
<evidence type="ECO:0000256" key="5">
    <source>
        <dbReference type="ARBA" id="ARBA00023157"/>
    </source>
</evidence>
<dbReference type="PROSITE" id="PS00640">
    <property type="entry name" value="THIOL_PROTEASE_ASN"/>
    <property type="match status" value="1"/>
</dbReference>
<dbReference type="EMBL" id="JADBJN010000004">
    <property type="protein sequence ID" value="KAG5669343.1"/>
    <property type="molecule type" value="Genomic_DNA"/>
</dbReference>
<keyword evidence="6" id="KW-0732">Signal</keyword>
<dbReference type="PROSITE" id="PS00139">
    <property type="entry name" value="THIOL_PROTEASE_CYS"/>
    <property type="match status" value="1"/>
</dbReference>
<dbReference type="InterPro" id="IPR013128">
    <property type="entry name" value="Peptidase_C1A"/>
</dbReference>
<dbReference type="CDD" id="cd02248">
    <property type="entry name" value="Peptidase_C1A"/>
    <property type="match status" value="1"/>
</dbReference>
<evidence type="ECO:0000256" key="6">
    <source>
        <dbReference type="SAM" id="SignalP"/>
    </source>
</evidence>
<dbReference type="InterPro" id="IPR039417">
    <property type="entry name" value="Peptidase_C1A_papain-like"/>
</dbReference>